<keyword evidence="2" id="KW-1185">Reference proteome</keyword>
<gene>
    <name evidence="1" type="ordered locus">Rleg2_4151</name>
</gene>
<dbReference type="EMBL" id="CP001191">
    <property type="protein sequence ID" value="ACI57413.1"/>
    <property type="molecule type" value="Genomic_DNA"/>
</dbReference>
<dbReference type="RefSeq" id="WP_012559546.1">
    <property type="nucleotide sequence ID" value="NC_011369.1"/>
</dbReference>
<accession>A0ABF7QT33</accession>
<evidence type="ECO:0000313" key="2">
    <source>
        <dbReference type="Proteomes" id="UP000008330"/>
    </source>
</evidence>
<dbReference type="AlphaFoldDB" id="A0ABF7QT33"/>
<evidence type="ECO:0000313" key="1">
    <source>
        <dbReference type="EMBL" id="ACI57413.1"/>
    </source>
</evidence>
<dbReference type="KEGG" id="rlt:Rleg2_4151"/>
<name>A0ABF7QT33_RHILW</name>
<reference evidence="1 2" key="1">
    <citation type="journal article" date="2010" name="Stand. Genomic Sci.">
        <title>Complete genome sequence of Rhizobium leguminosarum bv trifolii strain WSM2304, an effective microsymbiont of the South American clover Trifolium polymorphum.</title>
        <authorList>
            <person name="Reeve W."/>
            <person name="O'Hara G."/>
            <person name="Chain P."/>
            <person name="Ardley J."/>
            <person name="Brau L."/>
            <person name="Nandesena K."/>
            <person name="Tiwari R."/>
            <person name="Malfatti S."/>
            <person name="Kiss H."/>
            <person name="Lapidus A."/>
            <person name="Copeland A."/>
            <person name="Nolan M."/>
            <person name="Land M."/>
            <person name="Ivanova N."/>
            <person name="Mavromatis K."/>
            <person name="Markowitz V."/>
            <person name="Kyrpides N."/>
            <person name="Melino V."/>
            <person name="Denton M."/>
            <person name="Yates R."/>
            <person name="Howieson J."/>
        </authorList>
    </citation>
    <scope>NUCLEOTIDE SEQUENCE [LARGE SCALE GENOMIC DNA]</scope>
    <source>
        <strain evidence="1 2">WSM2304</strain>
    </source>
</reference>
<proteinExistence type="predicted"/>
<sequence length="198" mass="21223">MTSATLPISVDYNRAFDRPQTYLDASSTAKRTVAVGARFAGAIFAAGTIVTQIPTLRAENYLQAATVVVSPVTAPAIDEKLLSDEFAASVARINELAAEPDGWKGPGSIRMSDGVKSGAVDFLTWFFGNEQRMSPFIGLDGDGEIAMFWKHGSIIMDLTINDRGTYSYYAEIVGVPYSGEDIPVATPLPPEVLNALLI</sequence>
<organism evidence="1 2">
    <name type="scientific">Rhizobium leguminosarum bv. trifolii (strain WSM2304)</name>
    <dbReference type="NCBI Taxonomy" id="395492"/>
    <lineage>
        <taxon>Bacteria</taxon>
        <taxon>Pseudomonadati</taxon>
        <taxon>Pseudomonadota</taxon>
        <taxon>Alphaproteobacteria</taxon>
        <taxon>Hyphomicrobiales</taxon>
        <taxon>Rhizobiaceae</taxon>
        <taxon>Rhizobium/Agrobacterium group</taxon>
        <taxon>Rhizobium</taxon>
    </lineage>
</organism>
<protein>
    <submittedName>
        <fullName evidence="1">Uncharacterized protein</fullName>
    </submittedName>
</protein>
<dbReference type="Proteomes" id="UP000008330">
    <property type="component" value="Chromosome"/>
</dbReference>